<keyword evidence="1" id="KW-0812">Transmembrane</keyword>
<feature type="transmembrane region" description="Helical" evidence="1">
    <location>
        <begin position="89"/>
        <end position="109"/>
    </location>
</feature>
<evidence type="ECO:0000256" key="1">
    <source>
        <dbReference type="SAM" id="Phobius"/>
    </source>
</evidence>
<feature type="transmembrane region" description="Helical" evidence="1">
    <location>
        <begin position="148"/>
        <end position="165"/>
    </location>
</feature>
<name>A0A0E2HDH5_9FIRM</name>
<dbReference type="Proteomes" id="UP000013085">
    <property type="component" value="Unassembled WGS sequence"/>
</dbReference>
<gene>
    <name evidence="3" type="ORF">HMPREF1090_01224</name>
</gene>
<evidence type="ECO:0000313" key="3">
    <source>
        <dbReference type="EMBL" id="ENZ18342.1"/>
    </source>
</evidence>
<accession>A0A0E2HDH5</accession>
<dbReference type="HOGENOM" id="CLU_077618_4_2_9"/>
<comment type="caution">
    <text evidence="3">The sequence shown here is derived from an EMBL/GenBank/DDBJ whole genome shotgun (WGS) entry which is preliminary data.</text>
</comment>
<dbReference type="InterPro" id="IPR053150">
    <property type="entry name" value="Teicoplanin_resist-assoc"/>
</dbReference>
<dbReference type="InterPro" id="IPR006976">
    <property type="entry name" value="VanZ-like"/>
</dbReference>
<dbReference type="PANTHER" id="PTHR36834:SF1">
    <property type="entry name" value="INTEGRAL MEMBRANE PROTEIN"/>
    <property type="match status" value="1"/>
</dbReference>
<dbReference type="EMBL" id="AGYR01000010">
    <property type="protein sequence ID" value="ENZ18342.1"/>
    <property type="molecule type" value="Genomic_DNA"/>
</dbReference>
<protein>
    <submittedName>
        <fullName evidence="3">Teicoplanin resistance protein VanZ</fullName>
    </submittedName>
</protein>
<proteinExistence type="predicted"/>
<dbReference type="AlphaFoldDB" id="A0A0E2HDH5"/>
<feature type="transmembrane region" description="Helical" evidence="1">
    <location>
        <begin position="20"/>
        <end position="41"/>
    </location>
</feature>
<keyword evidence="1" id="KW-1133">Transmembrane helix</keyword>
<organism evidence="3 4">
    <name type="scientific">[Clostridium] clostridioforme 90A8</name>
    <dbReference type="NCBI Taxonomy" id="999408"/>
    <lineage>
        <taxon>Bacteria</taxon>
        <taxon>Bacillati</taxon>
        <taxon>Bacillota</taxon>
        <taxon>Clostridia</taxon>
        <taxon>Lachnospirales</taxon>
        <taxon>Lachnospiraceae</taxon>
        <taxon>Enterocloster</taxon>
    </lineage>
</organism>
<reference evidence="3 4" key="1">
    <citation type="submission" date="2013-01" db="EMBL/GenBank/DDBJ databases">
        <title>The Genome Sequence of Clostridium clostridioforme 90A8.</title>
        <authorList>
            <consortium name="The Broad Institute Genome Sequencing Platform"/>
            <person name="Earl A."/>
            <person name="Ward D."/>
            <person name="Feldgarden M."/>
            <person name="Gevers D."/>
            <person name="Courvalin P."/>
            <person name="Lambert T."/>
            <person name="Walker B."/>
            <person name="Young S.K."/>
            <person name="Zeng Q."/>
            <person name="Gargeya S."/>
            <person name="Fitzgerald M."/>
            <person name="Haas B."/>
            <person name="Abouelleil A."/>
            <person name="Alvarado L."/>
            <person name="Arachchi H.M."/>
            <person name="Berlin A.M."/>
            <person name="Chapman S.B."/>
            <person name="Dewar J."/>
            <person name="Goldberg J."/>
            <person name="Griggs A."/>
            <person name="Gujja S."/>
            <person name="Hansen M."/>
            <person name="Howarth C."/>
            <person name="Imamovic A."/>
            <person name="Larimer J."/>
            <person name="McCowan C."/>
            <person name="Murphy C."/>
            <person name="Neiman D."/>
            <person name="Pearson M."/>
            <person name="Priest M."/>
            <person name="Roberts A."/>
            <person name="Saif S."/>
            <person name="Shea T."/>
            <person name="Sisk P."/>
            <person name="Sykes S."/>
            <person name="Wortman J."/>
            <person name="Nusbaum C."/>
            <person name="Birren B."/>
        </authorList>
    </citation>
    <scope>NUCLEOTIDE SEQUENCE [LARGE SCALE GENOMIC DNA]</scope>
    <source>
        <strain evidence="3 4">90A8</strain>
    </source>
</reference>
<evidence type="ECO:0000313" key="4">
    <source>
        <dbReference type="Proteomes" id="UP000013085"/>
    </source>
</evidence>
<keyword evidence="1" id="KW-0472">Membrane</keyword>
<dbReference type="PANTHER" id="PTHR36834">
    <property type="entry name" value="MEMBRANE PROTEIN-RELATED"/>
    <property type="match status" value="1"/>
</dbReference>
<dbReference type="Pfam" id="PF04892">
    <property type="entry name" value="VanZ"/>
    <property type="match status" value="1"/>
</dbReference>
<feature type="transmembrane region" description="Helical" evidence="1">
    <location>
        <begin position="116"/>
        <end position="136"/>
    </location>
</feature>
<feature type="transmembrane region" description="Helical" evidence="1">
    <location>
        <begin position="48"/>
        <end position="66"/>
    </location>
</feature>
<sequence length="177" mass="20563">MNSPFSKTIQYILQDILKEMRYLPLAFLVGILLYLITIICLRRHKKPIRSTLFTSYFIMLFIITIFEREPGSRTGISLKFFETLGGPRANAYVIENVLLFIPFGILIPLKWKQLRNPFVCSFLGFCLSCIIEMIQLITERGHFQIDDIVTNTLGTLIGALIFRMYSSIMLKCRQFYA</sequence>
<evidence type="ECO:0000259" key="2">
    <source>
        <dbReference type="Pfam" id="PF04892"/>
    </source>
</evidence>
<feature type="domain" description="VanZ-like" evidence="2">
    <location>
        <begin position="53"/>
        <end position="164"/>
    </location>
</feature>